<dbReference type="STRING" id="1379270.GEMMAAP_14765"/>
<name>A0A143BQL8_9BACT</name>
<gene>
    <name evidence="8" type="ORF">GEMMAAP_14765</name>
</gene>
<dbReference type="PROSITE" id="PS51007">
    <property type="entry name" value="CYTC"/>
    <property type="match status" value="1"/>
</dbReference>
<keyword evidence="4" id="KW-0249">Electron transport</keyword>
<keyword evidence="3 6" id="KW-0479">Metal-binding</keyword>
<keyword evidence="5 6" id="KW-0408">Iron</keyword>
<feature type="domain" description="Cytochrome c" evidence="7">
    <location>
        <begin position="209"/>
        <end position="297"/>
    </location>
</feature>
<evidence type="ECO:0000256" key="2">
    <source>
        <dbReference type="ARBA" id="ARBA00022617"/>
    </source>
</evidence>
<accession>A0A143BQL8</accession>
<reference evidence="8 9" key="1">
    <citation type="journal article" date="2014" name="Proc. Natl. Acad. Sci. U.S.A.">
        <title>Functional type 2 photosynthetic reaction centers found in the rare bacterial phylum Gemmatimonadetes.</title>
        <authorList>
            <person name="Zeng Y."/>
            <person name="Feng F."/>
            <person name="Medova H."/>
            <person name="Dean J."/>
            <person name="Koblizek M."/>
        </authorList>
    </citation>
    <scope>NUCLEOTIDE SEQUENCE [LARGE SCALE GENOMIC DNA]</scope>
    <source>
        <strain evidence="8 9">AP64</strain>
    </source>
</reference>
<evidence type="ECO:0000313" key="9">
    <source>
        <dbReference type="Proteomes" id="UP000076404"/>
    </source>
</evidence>
<evidence type="ECO:0000259" key="7">
    <source>
        <dbReference type="PROSITE" id="PS51007"/>
    </source>
</evidence>
<dbReference type="Pfam" id="PF00034">
    <property type="entry name" value="Cytochrom_C"/>
    <property type="match status" value="1"/>
</dbReference>
<dbReference type="PANTHER" id="PTHR33751">
    <property type="entry name" value="CBB3-TYPE CYTOCHROME C OXIDASE SUBUNIT FIXP"/>
    <property type="match status" value="1"/>
</dbReference>
<proteinExistence type="predicted"/>
<evidence type="ECO:0000256" key="6">
    <source>
        <dbReference type="PROSITE-ProRule" id="PRU00433"/>
    </source>
</evidence>
<dbReference type="Gene3D" id="1.10.760.10">
    <property type="entry name" value="Cytochrome c-like domain"/>
    <property type="match status" value="2"/>
</dbReference>
<keyword evidence="1" id="KW-0813">Transport</keyword>
<dbReference type="eggNOG" id="COG2863">
    <property type="taxonomic scope" value="Bacteria"/>
</dbReference>
<organism evidence="8 9">
    <name type="scientific">Gemmatimonas phototrophica</name>
    <dbReference type="NCBI Taxonomy" id="1379270"/>
    <lineage>
        <taxon>Bacteria</taxon>
        <taxon>Pseudomonadati</taxon>
        <taxon>Gemmatimonadota</taxon>
        <taxon>Gemmatimonadia</taxon>
        <taxon>Gemmatimonadales</taxon>
        <taxon>Gemmatimonadaceae</taxon>
        <taxon>Gemmatimonas</taxon>
    </lineage>
</organism>
<evidence type="ECO:0000313" key="8">
    <source>
        <dbReference type="EMBL" id="AMW06895.1"/>
    </source>
</evidence>
<dbReference type="InterPro" id="IPR009056">
    <property type="entry name" value="Cyt_c-like_dom"/>
</dbReference>
<dbReference type="AlphaFoldDB" id="A0A143BQL8"/>
<dbReference type="EMBL" id="CP011454">
    <property type="protein sequence ID" value="AMW06895.1"/>
    <property type="molecule type" value="Genomic_DNA"/>
</dbReference>
<dbReference type="GO" id="GO:0020037">
    <property type="term" value="F:heme binding"/>
    <property type="evidence" value="ECO:0007669"/>
    <property type="project" value="InterPro"/>
</dbReference>
<dbReference type="InterPro" id="IPR036909">
    <property type="entry name" value="Cyt_c-like_dom_sf"/>
</dbReference>
<evidence type="ECO:0000256" key="1">
    <source>
        <dbReference type="ARBA" id="ARBA00022448"/>
    </source>
</evidence>
<protein>
    <recommendedName>
        <fullName evidence="7">Cytochrome c domain-containing protein</fullName>
    </recommendedName>
</protein>
<keyword evidence="9" id="KW-1185">Reference proteome</keyword>
<reference evidence="8 9" key="2">
    <citation type="journal article" date="2016" name="Environ. Microbiol. Rep.">
        <title>Metagenomic evidence for the presence of phototrophic Gemmatimonadetes bacteria in diverse environments.</title>
        <authorList>
            <person name="Zeng Y."/>
            <person name="Baumbach J."/>
            <person name="Barbosa E.G."/>
            <person name="Azevedo V."/>
            <person name="Zhang C."/>
            <person name="Koblizek M."/>
        </authorList>
    </citation>
    <scope>NUCLEOTIDE SEQUENCE [LARGE SCALE GENOMIC DNA]</scope>
    <source>
        <strain evidence="8 9">AP64</strain>
    </source>
</reference>
<evidence type="ECO:0000256" key="3">
    <source>
        <dbReference type="ARBA" id="ARBA00022723"/>
    </source>
</evidence>
<sequence>MVPAWAFPTSPPPPKGTPPVVYDSVTLHGVPNSTQRYTRKQVANAFDIPDWFPRQHPAMPSSVQYGVRPDGRACGFCHLPDGQGRPENGTLAGLPVEYTVRQVRAMRDGTRGHANPSGTANPMISVAKGFADDEVRTAARYYARLRLTRRNIIREVADVPTTRIAGLLYALDGTGTEPIAGRLIEAPESIERHELRDPWVRYTTYVPLGSLARGRRLTTPGPVGAPTNCATCHGPQLLGVGDVPPIAGRAPSNLLRQLINFRTRARRDSTATPMYAVVDSLTIDDMVALAAYVGSLPPSRSPRK</sequence>
<evidence type="ECO:0000256" key="4">
    <source>
        <dbReference type="ARBA" id="ARBA00022982"/>
    </source>
</evidence>
<keyword evidence="2 6" id="KW-0349">Heme</keyword>
<dbReference type="SUPFAM" id="SSF46626">
    <property type="entry name" value="Cytochrome c"/>
    <property type="match status" value="2"/>
</dbReference>
<dbReference type="PANTHER" id="PTHR33751:SF9">
    <property type="entry name" value="CYTOCHROME C4"/>
    <property type="match status" value="1"/>
</dbReference>
<dbReference type="InterPro" id="IPR050597">
    <property type="entry name" value="Cytochrome_c_Oxidase_Subunit"/>
</dbReference>
<dbReference type="GO" id="GO:0009055">
    <property type="term" value="F:electron transfer activity"/>
    <property type="evidence" value="ECO:0007669"/>
    <property type="project" value="InterPro"/>
</dbReference>
<dbReference type="GO" id="GO:0046872">
    <property type="term" value="F:metal ion binding"/>
    <property type="evidence" value="ECO:0007669"/>
    <property type="project" value="UniProtKB-KW"/>
</dbReference>
<dbReference type="Proteomes" id="UP000076404">
    <property type="component" value="Chromosome"/>
</dbReference>
<dbReference type="KEGG" id="gph:GEMMAAP_14765"/>
<evidence type="ECO:0000256" key="5">
    <source>
        <dbReference type="ARBA" id="ARBA00023004"/>
    </source>
</evidence>